<feature type="region of interest" description="Disordered" evidence="1">
    <location>
        <begin position="68"/>
        <end position="129"/>
    </location>
</feature>
<feature type="compositionally biased region" description="Acidic residues" evidence="1">
    <location>
        <begin position="87"/>
        <end position="113"/>
    </location>
</feature>
<protein>
    <submittedName>
        <fullName evidence="2">Transposase domain-containing protein</fullName>
    </submittedName>
</protein>
<proteinExistence type="predicted"/>
<keyword evidence="3" id="KW-1185">Reference proteome</keyword>
<organism evidence="2 3">
    <name type="scientific">Ephemerocybe angulata</name>
    <dbReference type="NCBI Taxonomy" id="980116"/>
    <lineage>
        <taxon>Eukaryota</taxon>
        <taxon>Fungi</taxon>
        <taxon>Dikarya</taxon>
        <taxon>Basidiomycota</taxon>
        <taxon>Agaricomycotina</taxon>
        <taxon>Agaricomycetes</taxon>
        <taxon>Agaricomycetidae</taxon>
        <taxon>Agaricales</taxon>
        <taxon>Agaricineae</taxon>
        <taxon>Psathyrellaceae</taxon>
        <taxon>Ephemerocybe</taxon>
    </lineage>
</organism>
<dbReference type="EMBL" id="JACGCI010000046">
    <property type="protein sequence ID" value="KAF6752077.1"/>
    <property type="molecule type" value="Genomic_DNA"/>
</dbReference>
<evidence type="ECO:0000313" key="3">
    <source>
        <dbReference type="Proteomes" id="UP000521943"/>
    </source>
</evidence>
<name>A0A8H6HTG1_9AGAR</name>
<comment type="caution">
    <text evidence="2">The sequence shown here is derived from an EMBL/GenBank/DDBJ whole genome shotgun (WGS) entry which is preliminary data.</text>
</comment>
<evidence type="ECO:0000313" key="2">
    <source>
        <dbReference type="EMBL" id="KAF6752077.1"/>
    </source>
</evidence>
<feature type="region of interest" description="Disordered" evidence="1">
    <location>
        <begin position="1"/>
        <end position="43"/>
    </location>
</feature>
<dbReference type="OrthoDB" id="6613063at2759"/>
<dbReference type="AlphaFoldDB" id="A0A8H6HTG1"/>
<dbReference type="Pfam" id="PF02992">
    <property type="entry name" value="Transposase_21"/>
    <property type="match status" value="1"/>
</dbReference>
<dbReference type="PANTHER" id="PTHR46579:SF1">
    <property type="entry name" value="F5_8 TYPE C DOMAIN-CONTAINING PROTEIN"/>
    <property type="match status" value="1"/>
</dbReference>
<dbReference type="PANTHER" id="PTHR46579">
    <property type="entry name" value="F5/8 TYPE C DOMAIN-CONTAINING PROTEIN-RELATED"/>
    <property type="match status" value="1"/>
</dbReference>
<sequence>MNLTLPACCHHPGQMDLSNTPGEDETMNPPANATTNPAVYNGRASQDTAKGILEEWVTREKAIDKALAEGDQAEAAANPRRPSAWVEDVDEDEEENLEEEDLEEGFEYGPQEEDLPRPGEGDEELGDEELRDRELDIEGMIADFRDEDMHLLRIWSWKIKHNVTDRAFDDLGHAYPGCKPWKAKAARRRIEYLSKFKPKIGHCCVNSCCAYDGKNKDLDKCPFCKEPRYTPAGLPRQTWKYCSAIPQLIAFYRNPDIVKEMKYRHNYESEEGVISDVFDGLIYKTLREKKVTVGGVEQDYTFFSEETDVALALATDGFAPFRKRKQTCWPLLLYVLNLPPELRFLLQYMICVGVIPGPKKPKDFDSFLYAVVSEGLELALGVEAYHCLHMPAIAMCMRMKGHNGLSPCRMCEILGIHTPNAKTHYVPLKPPLEMPEHPEYNPEALPTRTHERFMEQAHHVDMADNTAEHERRAKACGIKGVPILSHLPSVFLPHSFPLDFMHLIYENLIKNLLDFFSGSFKDLAHDGKGYRIPKKAWDAIAEATTASGKTIPGAYGARPRGFADDRVGITADMLSFWAIYLGPVYLEKEFPNDEFYHHFVDLVKLINLCLLFHLRETQLEEIRTGFIDWVKEYERCDRLSACPLTVHSLLHIAEYIALLGPVWVYWAFPMERFCGRLGRMIKSRRFPYANLDNQVFAQAQLKCIVNTYNVGDQITMGPQPKTWDTKIGDDASYEEYRVLAPRRPCDFSKIPLVKRAVAAALVTRYSDVTTGKNAFEMETALKILTSSEVETWGRLKRLNEGDTMLASKLTSGKTEDRRNASFVRYELYRDRNARTTKKDADYDYLTYYGELEYIFVVKIPGNLSFLPEGVQIPPTTLGLAAIRQCKITRQHPFGLDINYYKTMMPRLEVVDIAAVQCLVGRTLWRRGEWAIIDRSGDLARATPSFED</sequence>
<accession>A0A8H6HTG1</accession>
<feature type="compositionally biased region" description="Polar residues" evidence="1">
    <location>
        <begin position="29"/>
        <end position="43"/>
    </location>
</feature>
<reference evidence="2 3" key="1">
    <citation type="submission" date="2020-07" db="EMBL/GenBank/DDBJ databases">
        <title>Comparative genomics of pyrophilous fungi reveals a link between fire events and developmental genes.</title>
        <authorList>
            <consortium name="DOE Joint Genome Institute"/>
            <person name="Steindorff A.S."/>
            <person name="Carver A."/>
            <person name="Calhoun S."/>
            <person name="Stillman K."/>
            <person name="Liu H."/>
            <person name="Lipzen A."/>
            <person name="Pangilinan J."/>
            <person name="Labutti K."/>
            <person name="Bruns T.D."/>
            <person name="Grigoriev I.V."/>
        </authorList>
    </citation>
    <scope>NUCLEOTIDE SEQUENCE [LARGE SCALE GENOMIC DNA]</scope>
    <source>
        <strain evidence="2 3">CBS 144469</strain>
    </source>
</reference>
<dbReference type="InterPro" id="IPR004242">
    <property type="entry name" value="Transposase_21"/>
</dbReference>
<dbReference type="Proteomes" id="UP000521943">
    <property type="component" value="Unassembled WGS sequence"/>
</dbReference>
<evidence type="ECO:0000256" key="1">
    <source>
        <dbReference type="SAM" id="MobiDB-lite"/>
    </source>
</evidence>
<gene>
    <name evidence="2" type="ORF">DFP72DRAFT_991165</name>
</gene>